<dbReference type="Pfam" id="PF09458">
    <property type="entry name" value="H_lectin"/>
    <property type="match status" value="3"/>
</dbReference>
<evidence type="ECO:0000313" key="4">
    <source>
        <dbReference type="Proteomes" id="UP001385951"/>
    </source>
</evidence>
<accession>A0AAW0GIG6</accession>
<dbReference type="PANTHER" id="PTHR46938">
    <property type="entry name" value="DISCOIDIN-1 SUBUNIT A-RELATED-RELATED"/>
    <property type="match status" value="1"/>
</dbReference>
<feature type="region of interest" description="Disordered" evidence="1">
    <location>
        <begin position="198"/>
        <end position="221"/>
    </location>
</feature>
<proteinExistence type="predicted"/>
<evidence type="ECO:0000256" key="1">
    <source>
        <dbReference type="SAM" id="MobiDB-lite"/>
    </source>
</evidence>
<dbReference type="Proteomes" id="UP001385951">
    <property type="component" value="Unassembled WGS sequence"/>
</dbReference>
<feature type="domain" description="H-type lectin" evidence="2">
    <location>
        <begin position="125"/>
        <end position="190"/>
    </location>
</feature>
<evidence type="ECO:0000259" key="2">
    <source>
        <dbReference type="Pfam" id="PF09458"/>
    </source>
</evidence>
<organism evidence="3 4">
    <name type="scientific">Cerrena zonata</name>
    <dbReference type="NCBI Taxonomy" id="2478898"/>
    <lineage>
        <taxon>Eukaryota</taxon>
        <taxon>Fungi</taxon>
        <taxon>Dikarya</taxon>
        <taxon>Basidiomycota</taxon>
        <taxon>Agaricomycotina</taxon>
        <taxon>Agaricomycetes</taxon>
        <taxon>Polyporales</taxon>
        <taxon>Cerrenaceae</taxon>
        <taxon>Cerrena</taxon>
    </lineage>
</organism>
<dbReference type="InterPro" id="IPR019019">
    <property type="entry name" value="H-type_lectin_domain"/>
</dbReference>
<dbReference type="GO" id="GO:0070492">
    <property type="term" value="F:oligosaccharide binding"/>
    <property type="evidence" value="ECO:0007669"/>
    <property type="project" value="TreeGrafter"/>
</dbReference>
<dbReference type="InterPro" id="IPR052487">
    <property type="entry name" value="Galactose-binding_lectin"/>
</dbReference>
<feature type="compositionally biased region" description="Basic and acidic residues" evidence="1">
    <location>
        <begin position="205"/>
        <end position="215"/>
    </location>
</feature>
<dbReference type="Gene3D" id="2.60.40.2080">
    <property type="match status" value="3"/>
</dbReference>
<reference evidence="3 4" key="1">
    <citation type="submission" date="2022-09" db="EMBL/GenBank/DDBJ databases">
        <authorList>
            <person name="Palmer J.M."/>
        </authorList>
    </citation>
    <scope>NUCLEOTIDE SEQUENCE [LARGE SCALE GENOMIC DNA]</scope>
    <source>
        <strain evidence="3 4">DSM 7382</strain>
    </source>
</reference>
<dbReference type="GO" id="GO:0009986">
    <property type="term" value="C:cell surface"/>
    <property type="evidence" value="ECO:0007669"/>
    <property type="project" value="TreeGrafter"/>
</dbReference>
<comment type="caution">
    <text evidence="3">The sequence shown here is derived from an EMBL/GenBank/DDBJ whole genome shotgun (WGS) entry which is preliminary data.</text>
</comment>
<feature type="domain" description="H-type lectin" evidence="2">
    <location>
        <begin position="43"/>
        <end position="95"/>
    </location>
</feature>
<protein>
    <recommendedName>
        <fullName evidence="2">H-type lectin domain-containing protein</fullName>
    </recommendedName>
</protein>
<dbReference type="EMBL" id="JASBNA010000007">
    <property type="protein sequence ID" value="KAK7689712.1"/>
    <property type="molecule type" value="Genomic_DNA"/>
</dbReference>
<gene>
    <name evidence="3" type="ORF">QCA50_006351</name>
</gene>
<dbReference type="InterPro" id="IPR037221">
    <property type="entry name" value="H-type_lectin_dom_sf"/>
</dbReference>
<dbReference type="GO" id="GO:0098636">
    <property type="term" value="C:protein complex involved in cell adhesion"/>
    <property type="evidence" value="ECO:0007669"/>
    <property type="project" value="TreeGrafter"/>
</dbReference>
<sequence>MKMLLDDPTSKIETGIFRTAGVRSYGNPQLHTIGKIPLSFPNSSPPTILLGLTSLDTDVLRVRCNLLSVTPRDVDIDVESWGDTKLCSAGCSWLSIPQDDTDLQYGRFDTLEDHPITKPQKSTKRSITFACPYYALPKVVVWLEAISTDSAHHCRIMATATNITVHGFTIEIDTWLDTNVLCATVAWFAHSADRKDMRSGTFSTDDVRTRNEPRSKTSSYTPFSRGGFAKKPRVFCGLNLLSVDQDRNLRVEVHTSDLTMNGMTWHLDSWGDTILYGVGASYIAFDQ</sequence>
<dbReference type="GO" id="GO:0098609">
    <property type="term" value="P:cell-cell adhesion"/>
    <property type="evidence" value="ECO:0007669"/>
    <property type="project" value="TreeGrafter"/>
</dbReference>
<dbReference type="GO" id="GO:0046871">
    <property type="term" value="F:N-acetylgalactosamine binding"/>
    <property type="evidence" value="ECO:0007669"/>
    <property type="project" value="TreeGrafter"/>
</dbReference>
<evidence type="ECO:0000313" key="3">
    <source>
        <dbReference type="EMBL" id="KAK7689712.1"/>
    </source>
</evidence>
<name>A0AAW0GIG6_9APHY</name>
<dbReference type="SUPFAM" id="SSF141086">
    <property type="entry name" value="Agglutinin HPA-like"/>
    <property type="match status" value="3"/>
</dbReference>
<keyword evidence="4" id="KW-1185">Reference proteome</keyword>
<dbReference type="AlphaFoldDB" id="A0AAW0GIG6"/>
<feature type="domain" description="H-type lectin" evidence="2">
    <location>
        <begin position="227"/>
        <end position="285"/>
    </location>
</feature>
<dbReference type="GO" id="GO:0030247">
    <property type="term" value="F:polysaccharide binding"/>
    <property type="evidence" value="ECO:0007669"/>
    <property type="project" value="TreeGrafter"/>
</dbReference>